<dbReference type="PANTHER" id="PTHR12910:SF2">
    <property type="entry name" value="NADH DEHYDROGENASE [UBIQUINONE] 1 ALPHA SUBCOMPLEX SUBUNIT 12"/>
    <property type="match status" value="1"/>
</dbReference>
<evidence type="ECO:0000313" key="3">
    <source>
        <dbReference type="EMBL" id="CAJ1915977.1"/>
    </source>
</evidence>
<keyword evidence="2" id="KW-0999">Mitochondrion inner membrane</keyword>
<comment type="caution">
    <text evidence="3">The sequence shown here is derived from an EMBL/GenBank/DDBJ whole genome shotgun (WGS) entry which is preliminary data.</text>
</comment>
<dbReference type="GO" id="GO:0045271">
    <property type="term" value="C:respiratory chain complex I"/>
    <property type="evidence" value="ECO:0007669"/>
    <property type="project" value="InterPro"/>
</dbReference>
<keyword evidence="2" id="KW-0679">Respiratory chain</keyword>
<sequence>MVWSVIEAVRHSLKYRGGMRGLLNHMYTNGDYPFKVGTYMGCDAKGNRYYENRVDYPFGQHRWVEPADMHNFDSTMVPPEWHGWMTSMHDAAPASEEEFINEMAKNHIHPSAPSDAPFNHNVGYQNEYFNFNGMHNQSQIRSRGYGIGNPIVGLPPHAPDAFYTQPGSPYNPHFIRKFEMEGDLDEAKGGGRPYKNDLWKDRLATAEEKAAKLNPVGGEAMSLGNLTPKEEAILARGGTLPNKS</sequence>
<organism evidence="3 4">
    <name type="scientific">Cylindrotheca closterium</name>
    <dbReference type="NCBI Taxonomy" id="2856"/>
    <lineage>
        <taxon>Eukaryota</taxon>
        <taxon>Sar</taxon>
        <taxon>Stramenopiles</taxon>
        <taxon>Ochrophyta</taxon>
        <taxon>Bacillariophyta</taxon>
        <taxon>Bacillariophyceae</taxon>
        <taxon>Bacillariophycidae</taxon>
        <taxon>Bacillariales</taxon>
        <taxon>Bacillariaceae</taxon>
        <taxon>Cylindrotheca</taxon>
    </lineage>
</organism>
<comment type="subcellular location">
    <subcellularLocation>
        <location evidence="2">Mitochondrion inner membrane</location>
        <topology evidence="2">Peripheral membrane protein</topology>
        <orientation evidence="2">Matrix side</orientation>
    </subcellularLocation>
</comment>
<evidence type="ECO:0000256" key="1">
    <source>
        <dbReference type="ARBA" id="ARBA00007355"/>
    </source>
</evidence>
<keyword evidence="2" id="KW-0472">Membrane</keyword>
<gene>
    <name evidence="3" type="ORF">CYCCA115_LOCUS736</name>
</gene>
<dbReference type="PANTHER" id="PTHR12910">
    <property type="entry name" value="NADH-UBIQUINONE OXIDOREDUCTASE SUBUNIT B17.2"/>
    <property type="match status" value="1"/>
</dbReference>
<accession>A0AAD2FFN8</accession>
<evidence type="ECO:0000256" key="2">
    <source>
        <dbReference type="RuleBase" id="RU363103"/>
    </source>
</evidence>
<dbReference type="Pfam" id="PF05071">
    <property type="entry name" value="NDUFA12"/>
    <property type="match status" value="1"/>
</dbReference>
<proteinExistence type="inferred from homology"/>
<keyword evidence="4" id="KW-1185">Reference proteome</keyword>
<name>A0AAD2FFN8_9STRA</name>
<keyword evidence="2" id="KW-0249">Electron transport</keyword>
<evidence type="ECO:0000313" key="4">
    <source>
        <dbReference type="Proteomes" id="UP001295423"/>
    </source>
</evidence>
<protein>
    <recommendedName>
        <fullName evidence="2">NADH dehydrogenase [ubiquinone] 1 alpha subcomplex subunit 12</fullName>
    </recommendedName>
</protein>
<reference evidence="3" key="1">
    <citation type="submission" date="2023-08" db="EMBL/GenBank/DDBJ databases">
        <authorList>
            <person name="Audoor S."/>
            <person name="Bilcke G."/>
        </authorList>
    </citation>
    <scope>NUCLEOTIDE SEQUENCE</scope>
</reference>
<comment type="similarity">
    <text evidence="1 2">Belongs to the complex I NDUFA12 subunit family.</text>
</comment>
<dbReference type="AlphaFoldDB" id="A0AAD2FFN8"/>
<dbReference type="GO" id="GO:0005743">
    <property type="term" value="C:mitochondrial inner membrane"/>
    <property type="evidence" value="ECO:0007669"/>
    <property type="project" value="UniProtKB-SubCell"/>
</dbReference>
<keyword evidence="2" id="KW-0496">Mitochondrion</keyword>
<dbReference type="GO" id="GO:0006979">
    <property type="term" value="P:response to oxidative stress"/>
    <property type="evidence" value="ECO:0007669"/>
    <property type="project" value="TreeGrafter"/>
</dbReference>
<keyword evidence="2" id="KW-0813">Transport</keyword>
<dbReference type="Proteomes" id="UP001295423">
    <property type="component" value="Unassembled WGS sequence"/>
</dbReference>
<comment type="function">
    <text evidence="2">Accessory subunit of the mitochondrial membrane respiratory chain NADH dehydrogenase (Complex I), that is believed not to be involved in catalysis. Complex I functions in the transfer of electrons from NADH to the respiratory chain. The immediate electron acceptor for the enzyme is believed to be ubiquinone.</text>
</comment>
<dbReference type="InterPro" id="IPR007763">
    <property type="entry name" value="NDUFA12"/>
</dbReference>
<dbReference type="EMBL" id="CAKOGP040000001">
    <property type="protein sequence ID" value="CAJ1915977.1"/>
    <property type="molecule type" value="Genomic_DNA"/>
</dbReference>